<dbReference type="InterPro" id="IPR050388">
    <property type="entry name" value="ABC_Ni/Peptide_Import"/>
</dbReference>
<comment type="caution">
    <text evidence="9">The sequence shown here is derived from an EMBL/GenBank/DDBJ whole genome shotgun (WGS) entry which is preliminary data.</text>
</comment>
<dbReference type="NCBIfam" id="TIGR01727">
    <property type="entry name" value="oligo_HPY"/>
    <property type="match status" value="1"/>
</dbReference>
<evidence type="ECO:0000256" key="7">
    <source>
        <dbReference type="ARBA" id="ARBA00023136"/>
    </source>
</evidence>
<dbReference type="PROSITE" id="PS00211">
    <property type="entry name" value="ABC_TRANSPORTER_1"/>
    <property type="match status" value="1"/>
</dbReference>
<dbReference type="Pfam" id="PF08352">
    <property type="entry name" value="oligo_HPY"/>
    <property type="match status" value="1"/>
</dbReference>
<dbReference type="PROSITE" id="PS50893">
    <property type="entry name" value="ABC_TRANSPORTER_2"/>
    <property type="match status" value="1"/>
</dbReference>
<dbReference type="PANTHER" id="PTHR43297:SF2">
    <property type="entry name" value="DIPEPTIDE TRANSPORT ATP-BINDING PROTEIN DPPD"/>
    <property type="match status" value="1"/>
</dbReference>
<dbReference type="Pfam" id="PF00005">
    <property type="entry name" value="ABC_tran"/>
    <property type="match status" value="1"/>
</dbReference>
<keyword evidence="7" id="KW-0472">Membrane</keyword>
<evidence type="ECO:0000256" key="4">
    <source>
        <dbReference type="ARBA" id="ARBA00022475"/>
    </source>
</evidence>
<accession>A0A941DQE2</accession>
<evidence type="ECO:0000259" key="8">
    <source>
        <dbReference type="PROSITE" id="PS50893"/>
    </source>
</evidence>
<protein>
    <submittedName>
        <fullName evidence="9">ABC transporter ATP-binding protein</fullName>
    </submittedName>
</protein>
<dbReference type="AlphaFoldDB" id="A0A941DQE2"/>
<dbReference type="RefSeq" id="WP_200862567.1">
    <property type="nucleotide sequence ID" value="NZ_BAAACY010000145.1"/>
</dbReference>
<comment type="subcellular location">
    <subcellularLocation>
        <location evidence="1">Cell membrane</location>
        <topology evidence="1">Peripheral membrane protein</topology>
    </subcellularLocation>
</comment>
<gene>
    <name evidence="9" type="ORF">KCX74_03240</name>
</gene>
<dbReference type="Gene3D" id="3.40.50.300">
    <property type="entry name" value="P-loop containing nucleotide triphosphate hydrolases"/>
    <property type="match status" value="1"/>
</dbReference>
<evidence type="ECO:0000256" key="6">
    <source>
        <dbReference type="ARBA" id="ARBA00022840"/>
    </source>
</evidence>
<evidence type="ECO:0000256" key="5">
    <source>
        <dbReference type="ARBA" id="ARBA00022741"/>
    </source>
</evidence>
<reference evidence="9" key="1">
    <citation type="submission" date="2021-04" db="EMBL/GenBank/DDBJ databases">
        <title>Isolation and polyphasic classification of algal microorganism.</title>
        <authorList>
            <person name="Wang S."/>
        </authorList>
    </citation>
    <scope>NUCLEOTIDE SEQUENCE</scope>
    <source>
        <strain evidence="9">720a</strain>
    </source>
</reference>
<dbReference type="Proteomes" id="UP000675284">
    <property type="component" value="Unassembled WGS sequence"/>
</dbReference>
<dbReference type="SMART" id="SM00382">
    <property type="entry name" value="AAA"/>
    <property type="match status" value="1"/>
</dbReference>
<feature type="domain" description="ABC transporter" evidence="8">
    <location>
        <begin position="5"/>
        <end position="256"/>
    </location>
</feature>
<name>A0A941DQE2_9BACI</name>
<dbReference type="InterPro" id="IPR017871">
    <property type="entry name" value="ABC_transporter-like_CS"/>
</dbReference>
<evidence type="ECO:0000313" key="9">
    <source>
        <dbReference type="EMBL" id="MBR7795054.1"/>
    </source>
</evidence>
<evidence type="ECO:0000256" key="2">
    <source>
        <dbReference type="ARBA" id="ARBA00005417"/>
    </source>
</evidence>
<organism evidence="9 10">
    <name type="scientific">Virgibacillus salarius</name>
    <dbReference type="NCBI Taxonomy" id="447199"/>
    <lineage>
        <taxon>Bacteria</taxon>
        <taxon>Bacillati</taxon>
        <taxon>Bacillota</taxon>
        <taxon>Bacilli</taxon>
        <taxon>Bacillales</taxon>
        <taxon>Bacillaceae</taxon>
        <taxon>Virgibacillus</taxon>
    </lineage>
</organism>
<dbReference type="InterPro" id="IPR013563">
    <property type="entry name" value="Oligopep_ABC_C"/>
</dbReference>
<dbReference type="InterPro" id="IPR027417">
    <property type="entry name" value="P-loop_NTPase"/>
</dbReference>
<comment type="similarity">
    <text evidence="2">Belongs to the ABC transporter superfamily.</text>
</comment>
<dbReference type="GO" id="GO:0016887">
    <property type="term" value="F:ATP hydrolysis activity"/>
    <property type="evidence" value="ECO:0007669"/>
    <property type="project" value="InterPro"/>
</dbReference>
<keyword evidence="6 9" id="KW-0067">ATP-binding</keyword>
<keyword evidence="10" id="KW-1185">Reference proteome</keyword>
<proteinExistence type="inferred from homology"/>
<dbReference type="PANTHER" id="PTHR43297">
    <property type="entry name" value="OLIGOPEPTIDE TRANSPORT ATP-BINDING PROTEIN APPD"/>
    <property type="match status" value="1"/>
</dbReference>
<evidence type="ECO:0000256" key="3">
    <source>
        <dbReference type="ARBA" id="ARBA00022448"/>
    </source>
</evidence>
<evidence type="ECO:0000256" key="1">
    <source>
        <dbReference type="ARBA" id="ARBA00004202"/>
    </source>
</evidence>
<dbReference type="FunFam" id="3.40.50.300:FF:000016">
    <property type="entry name" value="Oligopeptide ABC transporter ATP-binding component"/>
    <property type="match status" value="1"/>
</dbReference>
<dbReference type="CDD" id="cd03257">
    <property type="entry name" value="ABC_NikE_OppD_transporters"/>
    <property type="match status" value="1"/>
</dbReference>
<keyword evidence="3" id="KW-0813">Transport</keyword>
<dbReference type="InterPro" id="IPR003593">
    <property type="entry name" value="AAA+_ATPase"/>
</dbReference>
<dbReference type="SUPFAM" id="SSF52540">
    <property type="entry name" value="P-loop containing nucleoside triphosphate hydrolases"/>
    <property type="match status" value="1"/>
</dbReference>
<dbReference type="InterPro" id="IPR003439">
    <property type="entry name" value="ABC_transporter-like_ATP-bd"/>
</dbReference>
<evidence type="ECO:0000313" key="10">
    <source>
        <dbReference type="Proteomes" id="UP000675284"/>
    </source>
</evidence>
<keyword evidence="4" id="KW-1003">Cell membrane</keyword>
<sequence length="328" mass="36519">MERLLQVNNLQTAFQNEGRLQTVVHGISFHVNKGEIVGIVGESGCGKSVTSLSIMRLLHDTPGEIINGEIIYKGENLTQLPEKQMKKYRGKELSMIFQEPMTSLNPVLKIGKQLRESIQLHLKLSKQQAHEHAINILKSVGIPRASDLMTEYPHQLSGGMRQRVMIAMAISCEPSLLIADEPTTALDVTIQAQILNLMKDIQQKSDMGILMITHDLGVVAEVCDRVIVMYAGRVVEDSTVEALFASPKHPYTKGLIDSVPKIGSGNQRLYSIPGTVPNPKNMPIGCKFAARCNDVMDICTREEPNLLEEKGHSCRCWLYHDQQKEVNI</sequence>
<keyword evidence="5" id="KW-0547">Nucleotide-binding</keyword>
<dbReference type="GO" id="GO:0005524">
    <property type="term" value="F:ATP binding"/>
    <property type="evidence" value="ECO:0007669"/>
    <property type="project" value="UniProtKB-KW"/>
</dbReference>
<dbReference type="GO" id="GO:0005886">
    <property type="term" value="C:plasma membrane"/>
    <property type="evidence" value="ECO:0007669"/>
    <property type="project" value="UniProtKB-SubCell"/>
</dbReference>
<dbReference type="GO" id="GO:0015833">
    <property type="term" value="P:peptide transport"/>
    <property type="evidence" value="ECO:0007669"/>
    <property type="project" value="InterPro"/>
</dbReference>
<dbReference type="EMBL" id="JAGSOT010000006">
    <property type="protein sequence ID" value="MBR7795054.1"/>
    <property type="molecule type" value="Genomic_DNA"/>
</dbReference>